<feature type="region of interest" description="Disordered" evidence="6">
    <location>
        <begin position="65"/>
        <end position="150"/>
    </location>
</feature>
<feature type="compositionally biased region" description="Basic and acidic residues" evidence="6">
    <location>
        <begin position="92"/>
        <end position="118"/>
    </location>
</feature>
<feature type="transmembrane region" description="Helical" evidence="7">
    <location>
        <begin position="39"/>
        <end position="58"/>
    </location>
</feature>
<dbReference type="Proteomes" id="UP000625033">
    <property type="component" value="Unassembled WGS sequence"/>
</dbReference>
<keyword evidence="10" id="KW-1185">Reference proteome</keyword>
<evidence type="ECO:0000313" key="10">
    <source>
        <dbReference type="Proteomes" id="UP000625033"/>
    </source>
</evidence>
<keyword evidence="3 7" id="KW-0812">Transmembrane</keyword>
<organism evidence="9 10">
    <name type="scientific">Zhihengliuella flava</name>
    <dbReference type="NCBI Taxonomy" id="1285193"/>
    <lineage>
        <taxon>Bacteria</taxon>
        <taxon>Bacillati</taxon>
        <taxon>Actinomycetota</taxon>
        <taxon>Actinomycetes</taxon>
        <taxon>Micrococcales</taxon>
        <taxon>Micrococcaceae</taxon>
        <taxon>Zhihengliuella</taxon>
    </lineage>
</organism>
<evidence type="ECO:0000256" key="4">
    <source>
        <dbReference type="ARBA" id="ARBA00022989"/>
    </source>
</evidence>
<evidence type="ECO:0000313" key="9">
    <source>
        <dbReference type="EMBL" id="MBG6084133.1"/>
    </source>
</evidence>
<sequence>MVIRLIVAASIIALFVIIYALVECVRTRPHEVRSISKPAWILSILLLPLIGAVLWFALGRPRAGAQPDPYSAPGSSSRSSAPDDDAAFLRRLQAEREHKAREAELRRREDELNKRENGSQKPGEASSGPSDPDQEGDDSGAGPNPESKDT</sequence>
<keyword evidence="5 7" id="KW-0472">Membrane</keyword>
<evidence type="ECO:0000259" key="8">
    <source>
        <dbReference type="Pfam" id="PF13396"/>
    </source>
</evidence>
<proteinExistence type="predicted"/>
<evidence type="ECO:0000256" key="2">
    <source>
        <dbReference type="ARBA" id="ARBA00022475"/>
    </source>
</evidence>
<dbReference type="RefSeq" id="WP_196835484.1">
    <property type="nucleotide sequence ID" value="NZ_JADOTZ010000001.1"/>
</dbReference>
<name>A0A931D8U2_9MICC</name>
<comment type="caution">
    <text evidence="9">The sequence shown here is derived from an EMBL/GenBank/DDBJ whole genome shotgun (WGS) entry which is preliminary data.</text>
</comment>
<comment type="subcellular location">
    <subcellularLocation>
        <location evidence="1">Cell membrane</location>
        <topology evidence="1">Multi-pass membrane protein</topology>
    </subcellularLocation>
</comment>
<keyword evidence="2" id="KW-1003">Cell membrane</keyword>
<evidence type="ECO:0000256" key="3">
    <source>
        <dbReference type="ARBA" id="ARBA00022692"/>
    </source>
</evidence>
<dbReference type="AlphaFoldDB" id="A0A931D8U2"/>
<accession>A0A931D8U2</accession>
<dbReference type="EMBL" id="JADOTZ010000001">
    <property type="protein sequence ID" value="MBG6084133.1"/>
    <property type="molecule type" value="Genomic_DNA"/>
</dbReference>
<protein>
    <recommendedName>
        <fullName evidence="8">Cardiolipin synthase N-terminal domain-containing protein</fullName>
    </recommendedName>
</protein>
<reference evidence="9" key="1">
    <citation type="submission" date="2020-11" db="EMBL/GenBank/DDBJ databases">
        <title>Sequencing the genomes of 1000 actinobacteria strains.</title>
        <authorList>
            <person name="Klenk H.-P."/>
        </authorList>
    </citation>
    <scope>NUCLEOTIDE SEQUENCE</scope>
    <source>
        <strain evidence="9">DSM 26152</strain>
    </source>
</reference>
<evidence type="ECO:0000256" key="7">
    <source>
        <dbReference type="SAM" id="Phobius"/>
    </source>
</evidence>
<keyword evidence="4 7" id="KW-1133">Transmembrane helix</keyword>
<dbReference type="InterPro" id="IPR027379">
    <property type="entry name" value="CLS_N"/>
</dbReference>
<feature type="compositionally biased region" description="Low complexity" evidence="6">
    <location>
        <begin position="68"/>
        <end position="80"/>
    </location>
</feature>
<dbReference type="GO" id="GO:0005886">
    <property type="term" value="C:plasma membrane"/>
    <property type="evidence" value="ECO:0007669"/>
    <property type="project" value="UniProtKB-SubCell"/>
</dbReference>
<evidence type="ECO:0000256" key="1">
    <source>
        <dbReference type="ARBA" id="ARBA00004651"/>
    </source>
</evidence>
<feature type="domain" description="Cardiolipin synthase N-terminal" evidence="8">
    <location>
        <begin position="16"/>
        <end position="60"/>
    </location>
</feature>
<gene>
    <name evidence="9" type="ORF">IW252_000900</name>
</gene>
<evidence type="ECO:0000256" key="5">
    <source>
        <dbReference type="ARBA" id="ARBA00023136"/>
    </source>
</evidence>
<dbReference type="Pfam" id="PF13396">
    <property type="entry name" value="PLDc_N"/>
    <property type="match status" value="1"/>
</dbReference>
<evidence type="ECO:0000256" key="6">
    <source>
        <dbReference type="SAM" id="MobiDB-lite"/>
    </source>
</evidence>